<evidence type="ECO:0000256" key="1">
    <source>
        <dbReference type="SAM" id="SignalP"/>
    </source>
</evidence>
<dbReference type="InterPro" id="IPR032331">
    <property type="entry name" value="DUF4856"/>
</dbReference>
<comment type="caution">
    <text evidence="2">The sequence shown here is derived from an EMBL/GenBank/DDBJ whole genome shotgun (WGS) entry which is preliminary data.</text>
</comment>
<sequence>MKKVILSMLAVSAMVFTSCSDDNNDPGPTKQEVVAPATYDFSDVKGNSNVSFSGQVARLKMINELKSVLGKNTKTEAQLVEMFTNGTGFPDELGVNDSGKKLRETVAAATNSNTSSVEEDALRVKIDGWLKDHATTLYANWDKDASAGIAGKVVTGSRTAYVNAKGVEYNQAFAKTLIGSVIVDQVVNKYVSQKYLEDNKAGHEAGTPYKNDDTKNYTALQHGWDEAYGYVFGLETDTKSPSREGGSLLNKYLKKVEGGKKFKGIFDEVYNAFKLGRAAIDAKDYELVNKQAEIIRTEISKVVGVMAVYYLQKGKGTRDANKLHSLSEGYGFVKSLRFVHINGKQVEENQIKASIEALEADNGLWSVTDDKLQEIADRLARYFGFTAADALSL</sequence>
<organism evidence="2 3">
    <name type="scientific">Tenacibaculum vairaonense</name>
    <dbReference type="NCBI Taxonomy" id="3137860"/>
    <lineage>
        <taxon>Bacteria</taxon>
        <taxon>Pseudomonadati</taxon>
        <taxon>Bacteroidota</taxon>
        <taxon>Flavobacteriia</taxon>
        <taxon>Flavobacteriales</taxon>
        <taxon>Flavobacteriaceae</taxon>
        <taxon>Tenacibaculum</taxon>
    </lineage>
</organism>
<keyword evidence="3" id="KW-1185">Reference proteome</keyword>
<gene>
    <name evidence="2" type="ORF">T190115A13A_70073</name>
</gene>
<evidence type="ECO:0008006" key="4">
    <source>
        <dbReference type="Google" id="ProtNLM"/>
    </source>
</evidence>
<evidence type="ECO:0000313" key="3">
    <source>
        <dbReference type="Proteomes" id="UP001497602"/>
    </source>
</evidence>
<feature type="chain" id="PRO_5046725779" description="DUF4856 domain-containing protein" evidence="1">
    <location>
        <begin position="21"/>
        <end position="393"/>
    </location>
</feature>
<proteinExistence type="predicted"/>
<reference evidence="2 3" key="1">
    <citation type="submission" date="2024-05" db="EMBL/GenBank/DDBJ databases">
        <authorList>
            <person name="Duchaud E."/>
        </authorList>
    </citation>
    <scope>NUCLEOTIDE SEQUENCE [LARGE SCALE GENOMIC DNA]</scope>
    <source>
        <strain evidence="2">Ena-SAMPLE-TAB-13-05-2024-13:56:06:370-140305</strain>
    </source>
</reference>
<accession>A0ABM9PR73</accession>
<dbReference type="EMBL" id="CAXJRC010000044">
    <property type="protein sequence ID" value="CAL2108300.1"/>
    <property type="molecule type" value="Genomic_DNA"/>
</dbReference>
<protein>
    <recommendedName>
        <fullName evidence="4">DUF4856 domain-containing protein</fullName>
    </recommendedName>
</protein>
<dbReference type="RefSeq" id="WP_348706786.1">
    <property type="nucleotide sequence ID" value="NZ_CAXIYA010000038.1"/>
</dbReference>
<feature type="signal peptide" evidence="1">
    <location>
        <begin position="1"/>
        <end position="20"/>
    </location>
</feature>
<dbReference type="Pfam" id="PF16148">
    <property type="entry name" value="DUF4856"/>
    <property type="match status" value="1"/>
</dbReference>
<dbReference type="Proteomes" id="UP001497602">
    <property type="component" value="Unassembled WGS sequence"/>
</dbReference>
<evidence type="ECO:0000313" key="2">
    <source>
        <dbReference type="EMBL" id="CAL2108300.1"/>
    </source>
</evidence>
<keyword evidence="1" id="KW-0732">Signal</keyword>
<name>A0ABM9PR73_9FLAO</name>
<dbReference type="PROSITE" id="PS51257">
    <property type="entry name" value="PROKAR_LIPOPROTEIN"/>
    <property type="match status" value="1"/>
</dbReference>